<sequence>MEETREMDGTFVGVGSELGVSGTGIVEDIKDVGDKSSSFISSRVDLVGEDGVFGLGGQHNSFTCNGEG</sequence>
<evidence type="ECO:0000313" key="2">
    <source>
        <dbReference type="Proteomes" id="UP000237000"/>
    </source>
</evidence>
<evidence type="ECO:0000313" key="1">
    <source>
        <dbReference type="EMBL" id="PON46919.1"/>
    </source>
</evidence>
<dbReference type="EMBL" id="JXTC01000544">
    <property type="protein sequence ID" value="PON46919.1"/>
    <property type="molecule type" value="Genomic_DNA"/>
</dbReference>
<reference evidence="2" key="1">
    <citation type="submission" date="2016-06" db="EMBL/GenBank/DDBJ databases">
        <title>Parallel loss of symbiosis genes in relatives of nitrogen-fixing non-legume Parasponia.</title>
        <authorList>
            <person name="Van Velzen R."/>
            <person name="Holmer R."/>
            <person name="Bu F."/>
            <person name="Rutten L."/>
            <person name="Van Zeijl A."/>
            <person name="Liu W."/>
            <person name="Santuari L."/>
            <person name="Cao Q."/>
            <person name="Sharma T."/>
            <person name="Shen D."/>
            <person name="Roswanjaya Y."/>
            <person name="Wardhani T."/>
            <person name="Kalhor M.S."/>
            <person name="Jansen J."/>
            <person name="Van den Hoogen J."/>
            <person name="Gungor B."/>
            <person name="Hartog M."/>
            <person name="Hontelez J."/>
            <person name="Verver J."/>
            <person name="Yang W.-C."/>
            <person name="Schijlen E."/>
            <person name="Repin R."/>
            <person name="Schilthuizen M."/>
            <person name="Schranz E."/>
            <person name="Heidstra R."/>
            <person name="Miyata K."/>
            <person name="Fedorova E."/>
            <person name="Kohlen W."/>
            <person name="Bisseling T."/>
            <person name="Smit S."/>
            <person name="Geurts R."/>
        </authorList>
    </citation>
    <scope>NUCLEOTIDE SEQUENCE [LARGE SCALE GENOMIC DNA]</scope>
    <source>
        <strain evidence="2">cv. RG33-2</strain>
    </source>
</reference>
<dbReference type="OrthoDB" id="10405657at2759"/>
<dbReference type="AlphaFoldDB" id="A0A2P5BDP7"/>
<protein>
    <submittedName>
        <fullName evidence="1">Uncharacterized protein</fullName>
    </submittedName>
</protein>
<proteinExistence type="predicted"/>
<name>A0A2P5BDP7_TREOI</name>
<comment type="caution">
    <text evidence="1">The sequence shown here is derived from an EMBL/GenBank/DDBJ whole genome shotgun (WGS) entry which is preliminary data.</text>
</comment>
<gene>
    <name evidence="1" type="ORF">TorRG33x02_324530</name>
</gene>
<accession>A0A2P5BDP7</accession>
<dbReference type="InParanoid" id="A0A2P5BDP7"/>
<organism evidence="1 2">
    <name type="scientific">Trema orientale</name>
    <name type="common">Charcoal tree</name>
    <name type="synonym">Celtis orientalis</name>
    <dbReference type="NCBI Taxonomy" id="63057"/>
    <lineage>
        <taxon>Eukaryota</taxon>
        <taxon>Viridiplantae</taxon>
        <taxon>Streptophyta</taxon>
        <taxon>Embryophyta</taxon>
        <taxon>Tracheophyta</taxon>
        <taxon>Spermatophyta</taxon>
        <taxon>Magnoliopsida</taxon>
        <taxon>eudicotyledons</taxon>
        <taxon>Gunneridae</taxon>
        <taxon>Pentapetalae</taxon>
        <taxon>rosids</taxon>
        <taxon>fabids</taxon>
        <taxon>Rosales</taxon>
        <taxon>Cannabaceae</taxon>
        <taxon>Trema</taxon>
    </lineage>
</organism>
<keyword evidence="2" id="KW-1185">Reference proteome</keyword>
<dbReference type="Proteomes" id="UP000237000">
    <property type="component" value="Unassembled WGS sequence"/>
</dbReference>